<dbReference type="InterPro" id="IPR050109">
    <property type="entry name" value="HTH-type_TetR-like_transc_reg"/>
</dbReference>
<evidence type="ECO:0000313" key="7">
    <source>
        <dbReference type="EMBL" id="CAD5107068.1"/>
    </source>
</evidence>
<keyword evidence="4" id="KW-0804">Transcription</keyword>
<name>A0A7U7ELY7_9GAMM</name>
<comment type="caution">
    <text evidence="7">The sequence shown here is derived from an EMBL/GenBank/DDBJ whole genome shotgun (WGS) entry which is preliminary data.</text>
</comment>
<organism evidence="7 8">
    <name type="scientific">Zestomonas carbonaria</name>
    <dbReference type="NCBI Taxonomy" id="2762745"/>
    <lineage>
        <taxon>Bacteria</taxon>
        <taxon>Pseudomonadati</taxon>
        <taxon>Pseudomonadota</taxon>
        <taxon>Gammaproteobacteria</taxon>
        <taxon>Pseudomonadales</taxon>
        <taxon>Pseudomonadaceae</taxon>
        <taxon>Zestomonas</taxon>
    </lineage>
</organism>
<proteinExistence type="predicted"/>
<dbReference type="PANTHER" id="PTHR30055:SF175">
    <property type="entry name" value="HTH-TYPE TRANSCRIPTIONAL REPRESSOR KSTR2"/>
    <property type="match status" value="1"/>
</dbReference>
<dbReference type="Gene3D" id="1.10.10.60">
    <property type="entry name" value="Homeodomain-like"/>
    <property type="match status" value="1"/>
</dbReference>
<protein>
    <submittedName>
        <fullName evidence="7">Nucleoid occlusion factor SlmA</fullName>
    </submittedName>
</protein>
<dbReference type="PROSITE" id="PS50977">
    <property type="entry name" value="HTH_TETR_2"/>
    <property type="match status" value="1"/>
</dbReference>
<sequence>MGVSRQAAPADGGHTYELIRRSAFWLIGQRGFEAMSMRQLAETVGIQAGSLYRYFPSKHSLLFELICEYYEDLLASWQETRPRSATVEAELAAFVDHHLDWHRQRRGQGALIDPGEARSLEDSERARVRQLGQGYAGELRRIIDDGVRQGSFRADDPALLGQAILALLDAAWREQTNVGSHAHYRALALKLLR</sequence>
<dbReference type="InterPro" id="IPR041490">
    <property type="entry name" value="KstR2_TetR_C"/>
</dbReference>
<dbReference type="EMBL" id="CAJFCI010000030">
    <property type="protein sequence ID" value="CAD5107068.1"/>
    <property type="molecule type" value="Genomic_DNA"/>
</dbReference>
<dbReference type="RefSeq" id="WP_187670426.1">
    <property type="nucleotide sequence ID" value="NZ_CAJFCI010000030.1"/>
</dbReference>
<dbReference type="SUPFAM" id="SSF48498">
    <property type="entry name" value="Tetracyclin repressor-like, C-terminal domain"/>
    <property type="match status" value="1"/>
</dbReference>
<gene>
    <name evidence="7" type="primary">slmA</name>
    <name evidence="7" type="ORF">PSEWESI4_01339</name>
</gene>
<dbReference type="PANTHER" id="PTHR30055">
    <property type="entry name" value="HTH-TYPE TRANSCRIPTIONAL REGULATOR RUTR"/>
    <property type="match status" value="1"/>
</dbReference>
<dbReference type="Pfam" id="PF00440">
    <property type="entry name" value="TetR_N"/>
    <property type="match status" value="1"/>
</dbReference>
<evidence type="ECO:0000256" key="1">
    <source>
        <dbReference type="ARBA" id="ARBA00022491"/>
    </source>
</evidence>
<feature type="domain" description="HTH tetR-type" evidence="6">
    <location>
        <begin position="13"/>
        <end position="73"/>
    </location>
</feature>
<accession>A0A7U7ELY7</accession>
<evidence type="ECO:0000256" key="4">
    <source>
        <dbReference type="ARBA" id="ARBA00023163"/>
    </source>
</evidence>
<dbReference type="Pfam" id="PF17932">
    <property type="entry name" value="TetR_C_24"/>
    <property type="match status" value="1"/>
</dbReference>
<evidence type="ECO:0000256" key="3">
    <source>
        <dbReference type="ARBA" id="ARBA00023125"/>
    </source>
</evidence>
<evidence type="ECO:0000256" key="5">
    <source>
        <dbReference type="PROSITE-ProRule" id="PRU00335"/>
    </source>
</evidence>
<keyword evidence="2" id="KW-0805">Transcription regulation</keyword>
<dbReference type="GO" id="GO:0003700">
    <property type="term" value="F:DNA-binding transcription factor activity"/>
    <property type="evidence" value="ECO:0007669"/>
    <property type="project" value="TreeGrafter"/>
</dbReference>
<dbReference type="PRINTS" id="PR00455">
    <property type="entry name" value="HTHTETR"/>
</dbReference>
<evidence type="ECO:0000256" key="2">
    <source>
        <dbReference type="ARBA" id="ARBA00023015"/>
    </source>
</evidence>
<keyword evidence="3 5" id="KW-0238">DNA-binding</keyword>
<dbReference type="InterPro" id="IPR009057">
    <property type="entry name" value="Homeodomain-like_sf"/>
</dbReference>
<dbReference type="Proteomes" id="UP000583387">
    <property type="component" value="Unassembled WGS sequence"/>
</dbReference>
<reference evidence="7 8" key="1">
    <citation type="submission" date="2020-08" db="EMBL/GenBank/DDBJ databases">
        <authorList>
            <person name="Criscuolo A."/>
        </authorList>
    </citation>
    <scope>NUCLEOTIDE SEQUENCE [LARGE SCALE GENOMIC DNA]</scope>
    <source>
        <strain evidence="7">CIP111764</strain>
    </source>
</reference>
<dbReference type="InterPro" id="IPR001647">
    <property type="entry name" value="HTH_TetR"/>
</dbReference>
<dbReference type="SUPFAM" id="SSF46689">
    <property type="entry name" value="Homeodomain-like"/>
    <property type="match status" value="1"/>
</dbReference>
<evidence type="ECO:0000259" key="6">
    <source>
        <dbReference type="PROSITE" id="PS50977"/>
    </source>
</evidence>
<dbReference type="AlphaFoldDB" id="A0A7U7ELY7"/>
<feature type="DNA-binding region" description="H-T-H motif" evidence="5">
    <location>
        <begin position="36"/>
        <end position="55"/>
    </location>
</feature>
<evidence type="ECO:0000313" key="8">
    <source>
        <dbReference type="Proteomes" id="UP000583387"/>
    </source>
</evidence>
<keyword evidence="1" id="KW-0678">Repressor</keyword>
<keyword evidence="8" id="KW-1185">Reference proteome</keyword>
<dbReference type="PROSITE" id="PS01081">
    <property type="entry name" value="HTH_TETR_1"/>
    <property type="match status" value="1"/>
</dbReference>
<dbReference type="GO" id="GO:0000976">
    <property type="term" value="F:transcription cis-regulatory region binding"/>
    <property type="evidence" value="ECO:0007669"/>
    <property type="project" value="TreeGrafter"/>
</dbReference>
<dbReference type="InterPro" id="IPR036271">
    <property type="entry name" value="Tet_transcr_reg_TetR-rel_C_sf"/>
</dbReference>
<dbReference type="Gene3D" id="1.10.357.10">
    <property type="entry name" value="Tetracycline Repressor, domain 2"/>
    <property type="match status" value="1"/>
</dbReference>
<dbReference type="InterPro" id="IPR023772">
    <property type="entry name" value="DNA-bd_HTH_TetR-type_CS"/>
</dbReference>